<evidence type="ECO:0000313" key="11">
    <source>
        <dbReference type="EMBL" id="TFE88973.1"/>
    </source>
</evidence>
<dbReference type="Proteomes" id="UP000298246">
    <property type="component" value="Unassembled WGS sequence"/>
</dbReference>
<keyword evidence="6 7" id="KW-0472">Membrane</keyword>
<dbReference type="AlphaFoldDB" id="A0A4Y8Q4M6"/>
<feature type="region of interest" description="Disordered" evidence="8">
    <location>
        <begin position="68"/>
        <end position="114"/>
    </location>
</feature>
<evidence type="ECO:0000256" key="6">
    <source>
        <dbReference type="ARBA" id="ARBA00023136"/>
    </source>
</evidence>
<accession>A0A4Y8Q4M6</accession>
<keyword evidence="11" id="KW-0969">Cilium</keyword>
<dbReference type="CDD" id="cd07185">
    <property type="entry name" value="OmpA_C-like"/>
    <property type="match status" value="1"/>
</dbReference>
<keyword evidence="4 9" id="KW-0812">Transmembrane</keyword>
<dbReference type="GO" id="GO:0005886">
    <property type="term" value="C:plasma membrane"/>
    <property type="evidence" value="ECO:0007669"/>
    <property type="project" value="UniProtKB-SubCell"/>
</dbReference>
<dbReference type="InterPro" id="IPR050330">
    <property type="entry name" value="Bact_OuterMem_StrucFunc"/>
</dbReference>
<proteinExistence type="inferred from homology"/>
<dbReference type="PANTHER" id="PTHR30329:SF21">
    <property type="entry name" value="LIPOPROTEIN YIAD-RELATED"/>
    <property type="match status" value="1"/>
</dbReference>
<keyword evidence="3" id="KW-1003">Cell membrane</keyword>
<dbReference type="InterPro" id="IPR006665">
    <property type="entry name" value="OmpA-like"/>
</dbReference>
<evidence type="ECO:0000256" key="2">
    <source>
        <dbReference type="ARBA" id="ARBA00008914"/>
    </source>
</evidence>
<dbReference type="PROSITE" id="PS51123">
    <property type="entry name" value="OMPA_2"/>
    <property type="match status" value="1"/>
</dbReference>
<comment type="subcellular location">
    <subcellularLocation>
        <location evidence="1">Cell membrane</location>
        <topology evidence="1">Single-pass membrane protein</topology>
    </subcellularLocation>
</comment>
<reference evidence="11 12" key="1">
    <citation type="submission" date="2017-03" db="EMBL/GenBank/DDBJ databases">
        <title>Isolation of Levoglucosan Utilizing Bacteria.</title>
        <authorList>
            <person name="Arya A.S."/>
        </authorList>
    </citation>
    <scope>NUCLEOTIDE SEQUENCE [LARGE SCALE GENOMIC DNA]</scope>
    <source>
        <strain evidence="11 12">MEC069</strain>
    </source>
</reference>
<feature type="transmembrane region" description="Helical" evidence="9">
    <location>
        <begin position="21"/>
        <end position="38"/>
    </location>
</feature>
<dbReference type="Gene3D" id="3.30.1330.60">
    <property type="entry name" value="OmpA-like domain"/>
    <property type="match status" value="1"/>
</dbReference>
<dbReference type="RefSeq" id="WP_134751795.1">
    <property type="nucleotide sequence ID" value="NZ_MYFO02000011.1"/>
</dbReference>
<protein>
    <submittedName>
        <fullName evidence="11">Flagellar motor protein</fullName>
    </submittedName>
</protein>
<name>A0A4Y8Q4M6_9BACL</name>
<evidence type="ECO:0000256" key="4">
    <source>
        <dbReference type="ARBA" id="ARBA00022692"/>
    </source>
</evidence>
<evidence type="ECO:0000256" key="1">
    <source>
        <dbReference type="ARBA" id="ARBA00004162"/>
    </source>
</evidence>
<keyword evidence="12" id="KW-1185">Reference proteome</keyword>
<comment type="similarity">
    <text evidence="2">Belongs to the MotB family.</text>
</comment>
<evidence type="ECO:0000259" key="10">
    <source>
        <dbReference type="PROSITE" id="PS51123"/>
    </source>
</evidence>
<organism evidence="11 12">
    <name type="scientific">Paenibacillus athensensis</name>
    <dbReference type="NCBI Taxonomy" id="1967502"/>
    <lineage>
        <taxon>Bacteria</taxon>
        <taxon>Bacillati</taxon>
        <taxon>Bacillota</taxon>
        <taxon>Bacilli</taxon>
        <taxon>Bacillales</taxon>
        <taxon>Paenibacillaceae</taxon>
        <taxon>Paenibacillus</taxon>
    </lineage>
</organism>
<evidence type="ECO:0000256" key="9">
    <source>
        <dbReference type="SAM" id="Phobius"/>
    </source>
</evidence>
<dbReference type="Pfam" id="PF00691">
    <property type="entry name" value="OmpA"/>
    <property type="match status" value="1"/>
</dbReference>
<dbReference type="InterPro" id="IPR036737">
    <property type="entry name" value="OmpA-like_sf"/>
</dbReference>
<feature type="compositionally biased region" description="Basic and acidic residues" evidence="8">
    <location>
        <begin position="79"/>
        <end position="114"/>
    </location>
</feature>
<dbReference type="EMBL" id="MYFO01000008">
    <property type="protein sequence ID" value="TFE88973.1"/>
    <property type="molecule type" value="Genomic_DNA"/>
</dbReference>
<dbReference type="SUPFAM" id="SSF103088">
    <property type="entry name" value="OmpA-like"/>
    <property type="match status" value="1"/>
</dbReference>
<evidence type="ECO:0000256" key="7">
    <source>
        <dbReference type="PROSITE-ProRule" id="PRU00473"/>
    </source>
</evidence>
<evidence type="ECO:0000313" key="12">
    <source>
        <dbReference type="Proteomes" id="UP000298246"/>
    </source>
</evidence>
<keyword evidence="11" id="KW-0966">Cell projection</keyword>
<evidence type="ECO:0000256" key="3">
    <source>
        <dbReference type="ARBA" id="ARBA00022475"/>
    </source>
</evidence>
<feature type="domain" description="OmpA-like" evidence="10">
    <location>
        <begin position="143"/>
        <end position="265"/>
    </location>
</feature>
<dbReference type="OrthoDB" id="9815217at2"/>
<dbReference type="PANTHER" id="PTHR30329">
    <property type="entry name" value="STATOR ELEMENT OF FLAGELLAR MOTOR COMPLEX"/>
    <property type="match status" value="1"/>
</dbReference>
<comment type="caution">
    <text evidence="11">The sequence shown here is derived from an EMBL/GenBank/DDBJ whole genome shotgun (WGS) entry which is preliminary data.</text>
</comment>
<dbReference type="Pfam" id="PF13677">
    <property type="entry name" value="MotB_plug"/>
    <property type="match status" value="1"/>
</dbReference>
<evidence type="ECO:0000256" key="5">
    <source>
        <dbReference type="ARBA" id="ARBA00022989"/>
    </source>
</evidence>
<dbReference type="InterPro" id="IPR025713">
    <property type="entry name" value="MotB-like_N_dom"/>
</dbReference>
<sequence>MARKGKKHEEHVNHERWLITYADLITLLLVFFIIMYAMSKVDMQKYTELAQVLNMQFTKADSFLEKNNGISGQMTPKQGDGKSKDDDFTNQAKDTKKEQYDKEKKEQAEKEQKEKELQDLLKQINAYINEQNLQAQVSATDTERGVAITLNDLFLFDLGKADLKSPSYPILQKLASLFPSLKATVSIEGHTDNLPLATGSPYKDNWGLSFARSLSVLRYFVDTAGIDEKKFMATAYADTRPKVENNSDENRAKNRRVEIVVLRDPVQVADTAESPAPSP</sequence>
<gene>
    <name evidence="11" type="ORF">B5M42_08680</name>
</gene>
<keyword evidence="5 9" id="KW-1133">Transmembrane helix</keyword>
<keyword evidence="11" id="KW-0282">Flagellum</keyword>
<evidence type="ECO:0000256" key="8">
    <source>
        <dbReference type="SAM" id="MobiDB-lite"/>
    </source>
</evidence>